<reference evidence="1" key="2">
    <citation type="submission" date="2025-08" db="UniProtKB">
        <authorList>
            <consortium name="Ensembl"/>
        </authorList>
    </citation>
    <scope>IDENTIFICATION</scope>
</reference>
<dbReference type="InParanoid" id="H2YEX2"/>
<proteinExistence type="predicted"/>
<reference evidence="1" key="3">
    <citation type="submission" date="2025-09" db="UniProtKB">
        <authorList>
            <consortium name="Ensembl"/>
        </authorList>
    </citation>
    <scope>IDENTIFICATION</scope>
</reference>
<sequence length="98" mass="11243">NSCFYTEVKILLAKLQNIQSSKLIIYYPPTELNLESQNPLVCRKPVVSTAVYFAVVVKIYKINQQFLALSTTETARVPVPFRSSTLRPNHRISFVQRI</sequence>
<protein>
    <submittedName>
        <fullName evidence="1">Uncharacterized protein</fullName>
    </submittedName>
</protein>
<keyword evidence="2" id="KW-1185">Reference proteome</keyword>
<dbReference type="Proteomes" id="UP000007875">
    <property type="component" value="Unassembled WGS sequence"/>
</dbReference>
<accession>H2YEX2</accession>
<dbReference type="Ensembl" id="ENSCSAVT00000003928.1">
    <property type="protein sequence ID" value="ENSCSAVP00000003870.1"/>
    <property type="gene ID" value="ENSCSAVG00000002284.1"/>
</dbReference>
<dbReference type="AlphaFoldDB" id="H2YEX2"/>
<organism evidence="1 2">
    <name type="scientific">Ciona savignyi</name>
    <name type="common">Pacific transparent sea squirt</name>
    <dbReference type="NCBI Taxonomy" id="51511"/>
    <lineage>
        <taxon>Eukaryota</taxon>
        <taxon>Metazoa</taxon>
        <taxon>Chordata</taxon>
        <taxon>Tunicata</taxon>
        <taxon>Ascidiacea</taxon>
        <taxon>Phlebobranchia</taxon>
        <taxon>Cionidae</taxon>
        <taxon>Ciona</taxon>
    </lineage>
</organism>
<name>H2YEX2_CIOSA</name>
<evidence type="ECO:0000313" key="1">
    <source>
        <dbReference type="Ensembl" id="ENSCSAVP00000003870.1"/>
    </source>
</evidence>
<evidence type="ECO:0000313" key="2">
    <source>
        <dbReference type="Proteomes" id="UP000007875"/>
    </source>
</evidence>
<reference evidence="2" key="1">
    <citation type="submission" date="2003-08" db="EMBL/GenBank/DDBJ databases">
        <authorList>
            <person name="Birren B."/>
            <person name="Nusbaum C."/>
            <person name="Abebe A."/>
            <person name="Abouelleil A."/>
            <person name="Adekoya E."/>
            <person name="Ait-zahra M."/>
            <person name="Allen N."/>
            <person name="Allen T."/>
            <person name="An P."/>
            <person name="Anderson M."/>
            <person name="Anderson S."/>
            <person name="Arachchi H."/>
            <person name="Armbruster J."/>
            <person name="Bachantsang P."/>
            <person name="Baldwin J."/>
            <person name="Barry A."/>
            <person name="Bayul T."/>
            <person name="Blitshsteyn B."/>
            <person name="Bloom T."/>
            <person name="Blye J."/>
            <person name="Boguslavskiy L."/>
            <person name="Borowsky M."/>
            <person name="Boukhgalter B."/>
            <person name="Brunache A."/>
            <person name="Butler J."/>
            <person name="Calixte N."/>
            <person name="Calvo S."/>
            <person name="Camarata J."/>
            <person name="Campo K."/>
            <person name="Chang J."/>
            <person name="Cheshatsang Y."/>
            <person name="Citroen M."/>
            <person name="Collymore A."/>
            <person name="Considine T."/>
            <person name="Cook A."/>
            <person name="Cooke P."/>
            <person name="Corum B."/>
            <person name="Cuomo C."/>
            <person name="David R."/>
            <person name="Dawoe T."/>
            <person name="Degray S."/>
            <person name="Dodge S."/>
            <person name="Dooley K."/>
            <person name="Dorje P."/>
            <person name="Dorjee K."/>
            <person name="Dorris L."/>
            <person name="Duffey N."/>
            <person name="Dupes A."/>
            <person name="Elkins T."/>
            <person name="Engels R."/>
            <person name="Erickson J."/>
            <person name="Farina A."/>
            <person name="Faro S."/>
            <person name="Ferreira P."/>
            <person name="Fischer H."/>
            <person name="Fitzgerald M."/>
            <person name="Foley K."/>
            <person name="Gage D."/>
            <person name="Galagan J."/>
            <person name="Gearin G."/>
            <person name="Gnerre S."/>
            <person name="Gnirke A."/>
            <person name="Goyette A."/>
            <person name="Graham J."/>
            <person name="Grandbois E."/>
            <person name="Gyaltsen K."/>
            <person name="Hafez N."/>
            <person name="Hagopian D."/>
            <person name="Hagos B."/>
            <person name="Hall J."/>
            <person name="Hatcher B."/>
            <person name="Heller A."/>
            <person name="Higgins H."/>
            <person name="Honan T."/>
            <person name="Horn A."/>
            <person name="Houde N."/>
            <person name="Hughes L."/>
            <person name="Hulme W."/>
            <person name="Husby E."/>
            <person name="Iliev I."/>
            <person name="Jaffe D."/>
            <person name="Jones C."/>
            <person name="Kamal M."/>
            <person name="Kamat A."/>
            <person name="Kamvysselis M."/>
            <person name="Karlsson E."/>
            <person name="Kells C."/>
            <person name="Kieu A."/>
            <person name="Kisner P."/>
            <person name="Kodira C."/>
            <person name="Kulbokas E."/>
            <person name="Labutti K."/>
            <person name="Lama D."/>
            <person name="Landers T."/>
            <person name="Leger J."/>
            <person name="Levine S."/>
            <person name="Lewis D."/>
            <person name="Lewis T."/>
            <person name="Lindblad-toh K."/>
            <person name="Liu X."/>
            <person name="Lokyitsang T."/>
            <person name="Lokyitsang Y."/>
            <person name="Lucien O."/>
            <person name="Lui A."/>
            <person name="Ma L.J."/>
            <person name="Mabbitt R."/>
            <person name="Macdonald J."/>
            <person name="Maclean C."/>
            <person name="Major J."/>
            <person name="Manning J."/>
            <person name="Marabella R."/>
            <person name="Maru K."/>
            <person name="Matthews C."/>
            <person name="Mauceli E."/>
            <person name="Mccarthy M."/>
            <person name="Mcdonough S."/>
            <person name="Mcghee T."/>
            <person name="Meldrim J."/>
            <person name="Meneus L."/>
            <person name="Mesirov J."/>
            <person name="Mihalev A."/>
            <person name="Mihova T."/>
            <person name="Mikkelsen T."/>
            <person name="Mlenga V."/>
            <person name="Moru K."/>
            <person name="Mozes J."/>
            <person name="Mulrain L."/>
            <person name="Munson G."/>
            <person name="Naylor J."/>
            <person name="Newes C."/>
            <person name="Nguyen C."/>
            <person name="Nguyen N."/>
            <person name="Nguyen T."/>
            <person name="Nicol R."/>
            <person name="Nielsen C."/>
            <person name="Nizzari M."/>
            <person name="Norbu C."/>
            <person name="Norbu N."/>
            <person name="O'donnell P."/>
            <person name="Okoawo O."/>
            <person name="O'leary S."/>
            <person name="Omotosho B."/>
            <person name="O'neill K."/>
            <person name="Osman S."/>
            <person name="Parker S."/>
            <person name="Perrin D."/>
            <person name="Phunkhang P."/>
            <person name="Piqani B."/>
            <person name="Purcell S."/>
            <person name="Rachupka T."/>
            <person name="Ramasamy U."/>
            <person name="Rameau R."/>
            <person name="Ray V."/>
            <person name="Raymond C."/>
            <person name="Retta R."/>
            <person name="Richardson S."/>
            <person name="Rise C."/>
            <person name="Rodriguez J."/>
            <person name="Rogers J."/>
            <person name="Rogov P."/>
            <person name="Rutman M."/>
            <person name="Schupbach R."/>
            <person name="Seaman C."/>
            <person name="Settipalli S."/>
            <person name="Sharpe T."/>
            <person name="Sheridan J."/>
            <person name="Sherpa N."/>
            <person name="Shi J."/>
            <person name="Smirnov S."/>
            <person name="Smith C."/>
            <person name="Sougnez C."/>
            <person name="Spencer B."/>
            <person name="Stalker J."/>
            <person name="Stange-thomann N."/>
            <person name="Stavropoulos S."/>
            <person name="Stetson K."/>
            <person name="Stone C."/>
            <person name="Stone S."/>
            <person name="Stubbs M."/>
            <person name="Talamas J."/>
            <person name="Tchuinga P."/>
            <person name="Tenzing P."/>
            <person name="Tesfaye S."/>
            <person name="Theodore J."/>
            <person name="Thoulutsang Y."/>
            <person name="Topham K."/>
            <person name="Towey S."/>
            <person name="Tsamla T."/>
            <person name="Tsomo N."/>
            <person name="Vallee D."/>
            <person name="Vassiliev H."/>
            <person name="Venkataraman V."/>
            <person name="Vinson J."/>
            <person name="Vo A."/>
            <person name="Wade C."/>
            <person name="Wang S."/>
            <person name="Wangchuk T."/>
            <person name="Wangdi T."/>
            <person name="Whittaker C."/>
            <person name="Wilkinson J."/>
            <person name="Wu Y."/>
            <person name="Wyman D."/>
            <person name="Yadav S."/>
            <person name="Yang S."/>
            <person name="Yang X."/>
            <person name="Yeager S."/>
            <person name="Yee E."/>
            <person name="Young G."/>
            <person name="Zainoun J."/>
            <person name="Zembeck L."/>
            <person name="Zimmer A."/>
            <person name="Zody M."/>
            <person name="Lander E."/>
        </authorList>
    </citation>
    <scope>NUCLEOTIDE SEQUENCE [LARGE SCALE GENOMIC DNA]</scope>
</reference>
<dbReference type="HOGENOM" id="CLU_2338785_0_0_1"/>